<dbReference type="GO" id="GO:0003700">
    <property type="term" value="F:DNA-binding transcription factor activity"/>
    <property type="evidence" value="ECO:0007669"/>
    <property type="project" value="InterPro"/>
</dbReference>
<dbReference type="PANTHER" id="PTHR33164">
    <property type="entry name" value="TRANSCRIPTIONAL REGULATOR, MARR FAMILY"/>
    <property type="match status" value="1"/>
</dbReference>
<dbReference type="Pfam" id="PF12802">
    <property type="entry name" value="MarR_2"/>
    <property type="match status" value="1"/>
</dbReference>
<dbReference type="InterPro" id="IPR039422">
    <property type="entry name" value="MarR/SlyA-like"/>
</dbReference>
<dbReference type="Gene3D" id="1.10.10.10">
    <property type="entry name" value="Winged helix-like DNA-binding domain superfamily/Winged helix DNA-binding domain"/>
    <property type="match status" value="1"/>
</dbReference>
<dbReference type="InterPro" id="IPR036390">
    <property type="entry name" value="WH_DNA-bd_sf"/>
</dbReference>
<name>A0A5J6ICI8_STRC4</name>
<dbReference type="PANTHER" id="PTHR33164:SF43">
    <property type="entry name" value="HTH-TYPE TRANSCRIPTIONAL REPRESSOR YETL"/>
    <property type="match status" value="1"/>
</dbReference>
<protein>
    <submittedName>
        <fullName evidence="2">MarR family transcriptional regulator</fullName>
    </submittedName>
</protein>
<dbReference type="InterPro" id="IPR036388">
    <property type="entry name" value="WH-like_DNA-bd_sf"/>
</dbReference>
<dbReference type="AlphaFoldDB" id="A0A5J6ICI8"/>
<dbReference type="RefSeq" id="WP_150484028.1">
    <property type="nucleotide sequence ID" value="NZ_BMTB01000037.1"/>
</dbReference>
<dbReference type="KEGG" id="scoe:CP976_35705"/>
<dbReference type="PROSITE" id="PS50995">
    <property type="entry name" value="HTH_MARR_2"/>
    <property type="match status" value="1"/>
</dbReference>
<dbReference type="SMART" id="SM00347">
    <property type="entry name" value="HTH_MARR"/>
    <property type="match status" value="1"/>
</dbReference>
<evidence type="ECO:0000313" key="3">
    <source>
        <dbReference type="Proteomes" id="UP000326598"/>
    </source>
</evidence>
<organism evidence="2 3">
    <name type="scientific">Streptomyces coeruleorubidus</name>
    <dbReference type="NCBI Taxonomy" id="116188"/>
    <lineage>
        <taxon>Bacteria</taxon>
        <taxon>Bacillati</taxon>
        <taxon>Actinomycetota</taxon>
        <taxon>Actinomycetes</taxon>
        <taxon>Kitasatosporales</taxon>
        <taxon>Streptomycetaceae</taxon>
        <taxon>Streptomyces</taxon>
    </lineage>
</organism>
<evidence type="ECO:0000259" key="1">
    <source>
        <dbReference type="PROSITE" id="PS50995"/>
    </source>
</evidence>
<proteinExistence type="predicted"/>
<dbReference type="EMBL" id="CP023694">
    <property type="protein sequence ID" value="QEV28944.1"/>
    <property type="molecule type" value="Genomic_DNA"/>
</dbReference>
<dbReference type="GeneID" id="91421387"/>
<accession>A0A5J6ICI8</accession>
<feature type="domain" description="HTH marR-type" evidence="1">
    <location>
        <begin position="8"/>
        <end position="143"/>
    </location>
</feature>
<dbReference type="InterPro" id="IPR000835">
    <property type="entry name" value="HTH_MarR-typ"/>
</dbReference>
<evidence type="ECO:0000313" key="2">
    <source>
        <dbReference type="EMBL" id="QEV28944.1"/>
    </source>
</evidence>
<dbReference type="GO" id="GO:0006950">
    <property type="term" value="P:response to stress"/>
    <property type="evidence" value="ECO:0007669"/>
    <property type="project" value="TreeGrafter"/>
</dbReference>
<reference evidence="2 3" key="1">
    <citation type="submission" date="2017-09" db="EMBL/GenBank/DDBJ databases">
        <authorList>
            <person name="Lee N."/>
            <person name="Cho B.-K."/>
        </authorList>
    </citation>
    <scope>NUCLEOTIDE SEQUENCE [LARGE SCALE GENOMIC DNA]</scope>
    <source>
        <strain evidence="2 3">ATCC 13740</strain>
    </source>
</reference>
<gene>
    <name evidence="2" type="ORF">CP976_35705</name>
</gene>
<sequence>MIDNSAHVAELVPALMRLVAELTRKTRALFGAGGLDLTPDQFAVLQALAEHTDLITQAQLAAELAREKTVVLRQIDSLEKRGLLERVADPDDRRKRGLVLTDEGRRVHAAAKIIVEQLMTELVGDMPAEELRGVVKSLDEIRAKTQSL</sequence>
<dbReference type="Proteomes" id="UP000326598">
    <property type="component" value="Chromosome"/>
</dbReference>
<dbReference type="PRINTS" id="PR00598">
    <property type="entry name" value="HTHMARR"/>
</dbReference>
<dbReference type="SUPFAM" id="SSF46785">
    <property type="entry name" value="Winged helix' DNA-binding domain"/>
    <property type="match status" value="1"/>
</dbReference>